<evidence type="ECO:0000313" key="1">
    <source>
        <dbReference type="EMBL" id="ROQ28855.1"/>
    </source>
</evidence>
<evidence type="ECO:0008006" key="3">
    <source>
        <dbReference type="Google" id="ProtNLM"/>
    </source>
</evidence>
<dbReference type="Gene3D" id="2.160.20.80">
    <property type="entry name" value="E3 ubiquitin-protein ligase SopA"/>
    <property type="match status" value="1"/>
</dbReference>
<organism evidence="1 2">
    <name type="scientific">Gallaecimonas pentaromativorans</name>
    <dbReference type="NCBI Taxonomy" id="584787"/>
    <lineage>
        <taxon>Bacteria</taxon>
        <taxon>Pseudomonadati</taxon>
        <taxon>Pseudomonadota</taxon>
        <taxon>Gammaproteobacteria</taxon>
        <taxon>Enterobacterales</taxon>
        <taxon>Gallaecimonadaceae</taxon>
        <taxon>Gallaecimonas</taxon>
    </lineage>
</organism>
<protein>
    <recommendedName>
        <fullName evidence="3">Pentapeptide repeat protein</fullName>
    </recommendedName>
</protein>
<sequence length="197" mass="21953">MRIDNQKLVDIALTLNDPDHNVLGPNLYIESCQLYSHASTSSLVIAGVTMTDCTFEQIEPLLNFHFENAHLINTSFIGTYDGCDFGDWDSNKRSSIKDCDFTEAKVNNSRFINCDMASIKLPSWPIFSIINPCNAHEYVIGQDWPGDLGIDLDVITDMPAECSAIIMNAEKLASDNELSITDIYYILSNIPGFKTSL</sequence>
<dbReference type="SUPFAM" id="SSF141571">
    <property type="entry name" value="Pentapeptide repeat-like"/>
    <property type="match status" value="1"/>
</dbReference>
<comment type="caution">
    <text evidence="1">The sequence shown here is derived from an EMBL/GenBank/DDBJ whole genome shotgun (WGS) entry which is preliminary data.</text>
</comment>
<dbReference type="AlphaFoldDB" id="A0A3N1PJN7"/>
<dbReference type="Proteomes" id="UP000268033">
    <property type="component" value="Unassembled WGS sequence"/>
</dbReference>
<dbReference type="EMBL" id="RJUL01000003">
    <property type="protein sequence ID" value="ROQ28855.1"/>
    <property type="molecule type" value="Genomic_DNA"/>
</dbReference>
<proteinExistence type="predicted"/>
<evidence type="ECO:0000313" key="2">
    <source>
        <dbReference type="Proteomes" id="UP000268033"/>
    </source>
</evidence>
<accession>A0A3N1PJN7</accession>
<dbReference type="RefSeq" id="WP_148049818.1">
    <property type="nucleotide sequence ID" value="NZ_RJUL01000003.1"/>
</dbReference>
<gene>
    <name evidence="1" type="ORF">EDC28_103452</name>
</gene>
<reference evidence="1 2" key="1">
    <citation type="submission" date="2018-11" db="EMBL/GenBank/DDBJ databases">
        <title>Genomic Encyclopedia of Type Strains, Phase IV (KMG-IV): sequencing the most valuable type-strain genomes for metagenomic binning, comparative biology and taxonomic classification.</title>
        <authorList>
            <person name="Goeker M."/>
        </authorList>
    </citation>
    <scope>NUCLEOTIDE SEQUENCE [LARGE SCALE GENOMIC DNA]</scope>
    <source>
        <strain evidence="1 2">DSM 21945</strain>
    </source>
</reference>
<keyword evidence="2" id="KW-1185">Reference proteome</keyword>
<name>A0A3N1PJN7_9GAMM</name>